<dbReference type="PROSITE" id="PS50240">
    <property type="entry name" value="TRYPSIN_DOM"/>
    <property type="match status" value="1"/>
</dbReference>
<feature type="region of interest" description="Disordered" evidence="2">
    <location>
        <begin position="277"/>
        <end position="312"/>
    </location>
</feature>
<accession>A0A1Y6BBZ6</accession>
<reference evidence="5" key="1">
    <citation type="submission" date="2017-04" db="EMBL/GenBank/DDBJ databases">
        <authorList>
            <person name="Varghese N."/>
            <person name="Submissions S."/>
        </authorList>
    </citation>
    <scope>NUCLEOTIDE SEQUENCE [LARGE SCALE GENOMIC DNA]</scope>
    <source>
        <strain evidence="5">RKEM611</strain>
    </source>
</reference>
<evidence type="ECO:0000313" key="4">
    <source>
        <dbReference type="EMBL" id="SMF03186.1"/>
    </source>
</evidence>
<dbReference type="InterPro" id="IPR009003">
    <property type="entry name" value="Peptidase_S1_PA"/>
</dbReference>
<sequence length="396" mass="43325">MKTAMMIASLLGSLGMITSCGSPLFLDQDDSSSLSIYRGELSSDPRLSSVVKVLRNQQFKCSGVAISKSYVLSAAHCFSACAFNNTRSCTLDNAKYQIQAESVTYDVEQVHVFPWQRTNNITRGSYDLAIVKLARYFQGGTTPLYNDRTEALSLLEQNRNRFYAPTNSVIAAGYGFANDLGENLGKLQVASMPFRGYYSLNNEELILGSLQVHPCSGDSGGPVMVQRSDGTLQLVGILSRGLTPDADGCRDTDGSLYTNLLIQSLYNQVQAKLVQMGGSLEDGDPNSGGQEPSPSLNQKTMTNLKTERNRPDGRQFFVAEEPRNARVEISADGDGSLLLETPSGAQQTFLYSSGDQQIFDVEAVSSGLWTATFESRNCWLGSCTREVSVFKFIYEY</sequence>
<dbReference type="InterPro" id="IPR051487">
    <property type="entry name" value="Ser/Thr_Proteases_Immune/Dev"/>
</dbReference>
<dbReference type="OrthoDB" id="9813836at2"/>
<dbReference type="InterPro" id="IPR043504">
    <property type="entry name" value="Peptidase_S1_PA_chymotrypsin"/>
</dbReference>
<keyword evidence="1" id="KW-1015">Disulfide bond</keyword>
<dbReference type="PROSITE" id="PS00134">
    <property type="entry name" value="TRYPSIN_HIS"/>
    <property type="match status" value="1"/>
</dbReference>
<protein>
    <submittedName>
        <fullName evidence="4">Trypsin</fullName>
    </submittedName>
</protein>
<evidence type="ECO:0000256" key="1">
    <source>
        <dbReference type="ARBA" id="ARBA00023157"/>
    </source>
</evidence>
<dbReference type="PROSITE" id="PS51257">
    <property type="entry name" value="PROKAR_LIPOPROTEIN"/>
    <property type="match status" value="1"/>
</dbReference>
<dbReference type="STRING" id="1513793.SAMN06296036_103317"/>
<dbReference type="RefSeq" id="WP_132315793.1">
    <property type="nucleotide sequence ID" value="NZ_FWZT01000003.1"/>
</dbReference>
<dbReference type="InterPro" id="IPR018114">
    <property type="entry name" value="TRYPSIN_HIS"/>
</dbReference>
<dbReference type="Proteomes" id="UP000192907">
    <property type="component" value="Unassembled WGS sequence"/>
</dbReference>
<evidence type="ECO:0000259" key="3">
    <source>
        <dbReference type="PROSITE" id="PS50240"/>
    </source>
</evidence>
<name>A0A1Y6BBZ6_9BACT</name>
<dbReference type="GO" id="GO:0004252">
    <property type="term" value="F:serine-type endopeptidase activity"/>
    <property type="evidence" value="ECO:0007669"/>
    <property type="project" value="InterPro"/>
</dbReference>
<dbReference type="SUPFAM" id="SSF50494">
    <property type="entry name" value="Trypsin-like serine proteases"/>
    <property type="match status" value="1"/>
</dbReference>
<dbReference type="SMART" id="SM00020">
    <property type="entry name" value="Tryp_SPc"/>
    <property type="match status" value="1"/>
</dbReference>
<dbReference type="PRINTS" id="PR00722">
    <property type="entry name" value="CHYMOTRYPSIN"/>
</dbReference>
<feature type="compositionally biased region" description="Polar residues" evidence="2">
    <location>
        <begin position="287"/>
        <end position="304"/>
    </location>
</feature>
<organism evidence="4 5">
    <name type="scientific">Pseudobacteriovorax antillogorgiicola</name>
    <dbReference type="NCBI Taxonomy" id="1513793"/>
    <lineage>
        <taxon>Bacteria</taxon>
        <taxon>Pseudomonadati</taxon>
        <taxon>Bdellovibrionota</taxon>
        <taxon>Oligoflexia</taxon>
        <taxon>Oligoflexales</taxon>
        <taxon>Pseudobacteriovoracaceae</taxon>
        <taxon>Pseudobacteriovorax</taxon>
    </lineage>
</organism>
<dbReference type="PANTHER" id="PTHR24256">
    <property type="entry name" value="TRYPTASE-RELATED"/>
    <property type="match status" value="1"/>
</dbReference>
<keyword evidence="5" id="KW-1185">Reference proteome</keyword>
<dbReference type="GO" id="GO:0006508">
    <property type="term" value="P:proteolysis"/>
    <property type="evidence" value="ECO:0007669"/>
    <property type="project" value="InterPro"/>
</dbReference>
<dbReference type="AlphaFoldDB" id="A0A1Y6BBZ6"/>
<proteinExistence type="predicted"/>
<dbReference type="InterPro" id="IPR001314">
    <property type="entry name" value="Peptidase_S1A"/>
</dbReference>
<gene>
    <name evidence="4" type="ORF">SAMN06296036_103317</name>
</gene>
<dbReference type="Gene3D" id="2.40.10.10">
    <property type="entry name" value="Trypsin-like serine proteases"/>
    <property type="match status" value="1"/>
</dbReference>
<evidence type="ECO:0000256" key="2">
    <source>
        <dbReference type="SAM" id="MobiDB-lite"/>
    </source>
</evidence>
<dbReference type="InterPro" id="IPR001254">
    <property type="entry name" value="Trypsin_dom"/>
</dbReference>
<feature type="domain" description="Peptidase S1" evidence="3">
    <location>
        <begin position="36"/>
        <end position="274"/>
    </location>
</feature>
<dbReference type="EMBL" id="FWZT01000003">
    <property type="protein sequence ID" value="SMF03186.1"/>
    <property type="molecule type" value="Genomic_DNA"/>
</dbReference>
<dbReference type="Pfam" id="PF00089">
    <property type="entry name" value="Trypsin"/>
    <property type="match status" value="1"/>
</dbReference>
<evidence type="ECO:0000313" key="5">
    <source>
        <dbReference type="Proteomes" id="UP000192907"/>
    </source>
</evidence>